<dbReference type="RefSeq" id="WP_116065911.1">
    <property type="nucleotide sequence ID" value="NZ_QRDZ01000063.1"/>
</dbReference>
<gene>
    <name evidence="2" type="ORF">DFP98_1635</name>
</gene>
<organism evidence="2 3">
    <name type="scientific">Cohnella phaseoli</name>
    <dbReference type="NCBI Taxonomy" id="456490"/>
    <lineage>
        <taxon>Bacteria</taxon>
        <taxon>Bacillati</taxon>
        <taxon>Bacillota</taxon>
        <taxon>Bacilli</taxon>
        <taxon>Bacillales</taxon>
        <taxon>Paenibacillaceae</taxon>
        <taxon>Cohnella</taxon>
    </lineage>
</organism>
<protein>
    <submittedName>
        <fullName evidence="2">Uncharacterized protein</fullName>
    </submittedName>
</protein>
<feature type="transmembrane region" description="Helical" evidence="1">
    <location>
        <begin position="201"/>
        <end position="220"/>
    </location>
</feature>
<feature type="transmembrane region" description="Helical" evidence="1">
    <location>
        <begin position="58"/>
        <end position="81"/>
    </location>
</feature>
<evidence type="ECO:0000256" key="1">
    <source>
        <dbReference type="SAM" id="Phobius"/>
    </source>
</evidence>
<dbReference type="EMBL" id="QRDZ01000063">
    <property type="protein sequence ID" value="RED51776.1"/>
    <property type="molecule type" value="Genomic_DNA"/>
</dbReference>
<feature type="transmembrane region" description="Helical" evidence="1">
    <location>
        <begin position="154"/>
        <end position="174"/>
    </location>
</feature>
<evidence type="ECO:0000313" key="2">
    <source>
        <dbReference type="EMBL" id="RED51776.1"/>
    </source>
</evidence>
<dbReference type="AlphaFoldDB" id="A0A3D9HSE3"/>
<keyword evidence="1" id="KW-0812">Transmembrane</keyword>
<keyword evidence="3" id="KW-1185">Reference proteome</keyword>
<accession>A0A3D9HSE3</accession>
<evidence type="ECO:0000313" key="3">
    <source>
        <dbReference type="Proteomes" id="UP000256977"/>
    </source>
</evidence>
<comment type="caution">
    <text evidence="2">The sequence shown here is derived from an EMBL/GenBank/DDBJ whole genome shotgun (WGS) entry which is preliminary data.</text>
</comment>
<sequence length="447" mass="53574">MNKKRTRFFSENKSLVIEWLFILAILVSLFCIILYYTPLEVGRFIDSWNRQWEWATHWYGLLVIYWIEIILLVFIWDLFWFRLNRLVYTIYIELTHQWIKKMWLLLKLIRFKYGFNKLRYHMRVAFFFAGRGRDRKELIDYIGSPTPTDLLKTVLSLLFAKASIIAGILTLLTFDDLFFNTVQSKAIDLWNEGVAFVWDNFTKLSAFVVLVLLLFLGYFVSRRGIIRRAIAQANRKKLEDIVQMHRKLSHCIINIILKSSKNIEYAINCYDLIVESWAYKIQPGTTFSAERRWVYQRYRDSKDFQFEDIPELEPFLNEINNMKFAENANVSRWFLRSRYELLSLFLTNSTSLKIDRINRLLFTKKGFEEMYKIPDKYTRESDEVEVFDSGTIQAEVDDFKVFILEEYIIEGLELIYKLYRYSVVIENILHLESDKLGRGLRGFTNKE</sequence>
<name>A0A3D9HSE3_9BACL</name>
<keyword evidence="1" id="KW-1133">Transmembrane helix</keyword>
<keyword evidence="1" id="KW-0472">Membrane</keyword>
<reference evidence="2 3" key="1">
    <citation type="submission" date="2018-07" db="EMBL/GenBank/DDBJ databases">
        <title>Genomic Encyclopedia of Type Strains, Phase III (KMG-III): the genomes of soil and plant-associated and newly described type strains.</title>
        <authorList>
            <person name="Whitman W."/>
        </authorList>
    </citation>
    <scope>NUCLEOTIDE SEQUENCE [LARGE SCALE GENOMIC DNA]</scope>
    <source>
        <strain evidence="2 3">CECT 7287</strain>
    </source>
</reference>
<feature type="transmembrane region" description="Helical" evidence="1">
    <location>
        <begin position="20"/>
        <end position="38"/>
    </location>
</feature>
<dbReference type="Proteomes" id="UP000256977">
    <property type="component" value="Unassembled WGS sequence"/>
</dbReference>
<proteinExistence type="predicted"/>